<gene>
    <name evidence="1" type="ORF">DNK57_08530</name>
</gene>
<dbReference type="AlphaFoldDB" id="A0A842YN65"/>
<name>A0A842YN65_METTF</name>
<dbReference type="EMBL" id="QKOF01000007">
    <property type="protein sequence ID" value="MBE2900829.1"/>
    <property type="molecule type" value="Genomic_DNA"/>
</dbReference>
<evidence type="ECO:0000313" key="2">
    <source>
        <dbReference type="Proteomes" id="UP000646659"/>
    </source>
</evidence>
<sequence length="153" mass="17618">MYYMLMCIECNMYSLVVFTGGPHNLHELEEFIEDAGGVIIRKDTFSVHRGQYFLRNEVRVLCIIPSCDEDALTETARRIKGEVEGLDADDETRERIESLLSVYDQLAVEPSWTAEDEIGVDEGLLHDMVEMKLLEVRRRDGVNQYRLSLSGRK</sequence>
<protein>
    <submittedName>
        <fullName evidence="1">Uncharacterized protein</fullName>
    </submittedName>
</protein>
<accession>A0A842YN65</accession>
<dbReference type="InterPro" id="IPR026327">
    <property type="entry name" value="Me_CoM_Rdtase_prot-C-like"/>
</dbReference>
<organism evidence="1 2">
    <name type="scientific">Methanothermobacter thermautotrophicus</name>
    <name type="common">Methanobacterium thermoformicicum</name>
    <dbReference type="NCBI Taxonomy" id="145262"/>
    <lineage>
        <taxon>Archaea</taxon>
        <taxon>Methanobacteriati</taxon>
        <taxon>Methanobacteriota</taxon>
        <taxon>Methanomada group</taxon>
        <taxon>Methanobacteria</taxon>
        <taxon>Methanobacteriales</taxon>
        <taxon>Methanobacteriaceae</taxon>
        <taxon>Methanothermobacter</taxon>
    </lineage>
</organism>
<evidence type="ECO:0000313" key="1">
    <source>
        <dbReference type="EMBL" id="MBE2900829.1"/>
    </source>
</evidence>
<dbReference type="Proteomes" id="UP000646659">
    <property type="component" value="Unassembled WGS sequence"/>
</dbReference>
<dbReference type="OrthoDB" id="81723at2157"/>
<comment type="caution">
    <text evidence="1">The sequence shown here is derived from an EMBL/GenBank/DDBJ whole genome shotgun (WGS) entry which is preliminary data.</text>
</comment>
<dbReference type="Pfam" id="PF04609">
    <property type="entry name" value="MCR_C"/>
    <property type="match status" value="1"/>
</dbReference>
<reference evidence="1" key="1">
    <citation type="submission" date="2018-06" db="EMBL/GenBank/DDBJ databases">
        <title>Draft genome sequence of Methanothermobacter thermautotrophicus Strain WHS, a thermophilic, hydrogenotrophic methanogen isolated from Washburn Hot Springs in Yellowstone National Park, USA.</title>
        <authorList>
            <person name="Mckay L.J."/>
            <person name="Klingelsmith K."/>
            <person name="Inskeep W.P."/>
            <person name="Fields M.W."/>
        </authorList>
    </citation>
    <scope>NUCLEOTIDE SEQUENCE</scope>
    <source>
        <strain evidence="1">WHS</strain>
    </source>
</reference>
<proteinExistence type="predicted"/>